<evidence type="ECO:0000313" key="4">
    <source>
        <dbReference type="Proteomes" id="UP000199223"/>
    </source>
</evidence>
<organism evidence="3 4">
    <name type="scientific">Deinococcus reticulitermitis</name>
    <dbReference type="NCBI Taxonomy" id="856736"/>
    <lineage>
        <taxon>Bacteria</taxon>
        <taxon>Thermotogati</taxon>
        <taxon>Deinococcota</taxon>
        <taxon>Deinococci</taxon>
        <taxon>Deinococcales</taxon>
        <taxon>Deinococcaceae</taxon>
        <taxon>Deinococcus</taxon>
    </lineage>
</organism>
<keyword evidence="2" id="KW-0472">Membrane</keyword>
<dbReference type="Proteomes" id="UP000199223">
    <property type="component" value="Unassembled WGS sequence"/>
</dbReference>
<feature type="compositionally biased region" description="Pro residues" evidence="1">
    <location>
        <begin position="316"/>
        <end position="325"/>
    </location>
</feature>
<evidence type="ECO:0000256" key="2">
    <source>
        <dbReference type="SAM" id="Phobius"/>
    </source>
</evidence>
<feature type="compositionally biased region" description="Pro residues" evidence="1">
    <location>
        <begin position="198"/>
        <end position="207"/>
    </location>
</feature>
<sequence>MRAIGPYVVRREVPPHRAGAGPSGEDAAGRRFFAPYLWATDRLTGMPALLHPVDVTVPLPHLPAHPLLLPFTDLVAEVAHSYLVTELPLPAEAETDPERAARGALEVLAFLHKQGLTHGALDSGQFWRVGGGFGLSGAGLPRPGLHPTPADDLHDLGAALSELGPLPPALSVLRGDPGRLSARELLRRLDAAEGAAAPPEPAEPDPPFEVWDAGELAEPDTAELLVEDAPPAPPAAPPTLRPPVPFDLILSPEAAEAKAPAEPEPASPAAWSQEERDIAEVRRRPPTEARGPTPEKAEKTQARTEPGDRAGTSADPVPPAPPLAPTPVRSRAASRASERLKADSRRILDHTAGRRDQVAAQVAAEAEEGQGDEAAPGQQSGPPDAPQGQAETPQQRRRREWQARREEEALREQLAALRQAAPAGPQESGDADPGQGAPGEMDIAEIRRRGPGAAPAGTPKPSAPPPTPRQLGPIRIGWDRKGERQVIRPVSPRQQLLRWLLPVLGVLVLVFALSLLVRVWRPAPPLPTAECCALRLQLAGVGAGERAALTLVRAPQGVALTPGRVLGELPGEVRFPAPGVYRVQVSTLPPAAPRSRTLDLRLPNPELLTVSLGE</sequence>
<proteinExistence type="predicted"/>
<feature type="region of interest" description="Disordered" evidence="1">
    <location>
        <begin position="227"/>
        <end position="246"/>
    </location>
</feature>
<name>A0A1H6WPJ4_9DEIO</name>
<evidence type="ECO:0000256" key="1">
    <source>
        <dbReference type="SAM" id="MobiDB-lite"/>
    </source>
</evidence>
<keyword evidence="2" id="KW-0812">Transmembrane</keyword>
<keyword evidence="2" id="KW-1133">Transmembrane helix</keyword>
<feature type="region of interest" description="Disordered" evidence="1">
    <location>
        <begin position="192"/>
        <end position="211"/>
    </location>
</feature>
<dbReference type="RefSeq" id="WP_143068323.1">
    <property type="nucleotide sequence ID" value="NZ_FNZA01000004.1"/>
</dbReference>
<reference evidence="4" key="1">
    <citation type="submission" date="2016-10" db="EMBL/GenBank/DDBJ databases">
        <authorList>
            <person name="Varghese N."/>
            <person name="Submissions S."/>
        </authorList>
    </citation>
    <scope>NUCLEOTIDE SEQUENCE [LARGE SCALE GENOMIC DNA]</scope>
    <source>
        <strain evidence="4">CGMCC 1.10218</strain>
    </source>
</reference>
<feature type="compositionally biased region" description="Basic and acidic residues" evidence="1">
    <location>
        <begin position="336"/>
        <end position="357"/>
    </location>
</feature>
<gene>
    <name evidence="3" type="ORF">SAMN04488058_104200</name>
</gene>
<feature type="compositionally biased region" description="Pro residues" evidence="1">
    <location>
        <begin position="230"/>
        <end position="245"/>
    </location>
</feature>
<feature type="compositionally biased region" description="Low complexity" evidence="1">
    <location>
        <begin position="451"/>
        <end position="460"/>
    </location>
</feature>
<feature type="compositionally biased region" description="Basic and acidic residues" evidence="1">
    <location>
        <begin position="400"/>
        <end position="411"/>
    </location>
</feature>
<feature type="transmembrane region" description="Helical" evidence="2">
    <location>
        <begin position="496"/>
        <end position="517"/>
    </location>
</feature>
<dbReference type="OrthoDB" id="74300at2"/>
<feature type="compositionally biased region" description="Low complexity" evidence="1">
    <location>
        <begin position="326"/>
        <end position="335"/>
    </location>
</feature>
<dbReference type="AlphaFoldDB" id="A0A1H6WPJ4"/>
<protein>
    <submittedName>
        <fullName evidence="3">Uncharacterized protein</fullName>
    </submittedName>
</protein>
<feature type="compositionally biased region" description="Basic and acidic residues" evidence="1">
    <location>
        <begin position="273"/>
        <end position="308"/>
    </location>
</feature>
<feature type="region of interest" description="Disordered" evidence="1">
    <location>
        <begin position="254"/>
        <end position="474"/>
    </location>
</feature>
<evidence type="ECO:0000313" key="3">
    <source>
        <dbReference type="EMBL" id="SEJ17114.1"/>
    </source>
</evidence>
<feature type="compositionally biased region" description="Low complexity" evidence="1">
    <location>
        <begin position="412"/>
        <end position="421"/>
    </location>
</feature>
<keyword evidence="4" id="KW-1185">Reference proteome</keyword>
<dbReference type="EMBL" id="FNZA01000004">
    <property type="protein sequence ID" value="SEJ17114.1"/>
    <property type="molecule type" value="Genomic_DNA"/>
</dbReference>
<accession>A0A1H6WPJ4</accession>
<dbReference type="STRING" id="856736.SAMN04488058_104200"/>